<feature type="compositionally biased region" description="Low complexity" evidence="1">
    <location>
        <begin position="466"/>
        <end position="476"/>
    </location>
</feature>
<organism evidence="2 3">
    <name type="scientific">Epicoccum nigrum</name>
    <name type="common">Soil fungus</name>
    <name type="synonym">Epicoccum purpurascens</name>
    <dbReference type="NCBI Taxonomy" id="105696"/>
    <lineage>
        <taxon>Eukaryota</taxon>
        <taxon>Fungi</taxon>
        <taxon>Dikarya</taxon>
        <taxon>Ascomycota</taxon>
        <taxon>Pezizomycotina</taxon>
        <taxon>Dothideomycetes</taxon>
        <taxon>Pleosporomycetidae</taxon>
        <taxon>Pleosporales</taxon>
        <taxon>Pleosporineae</taxon>
        <taxon>Didymellaceae</taxon>
        <taxon>Epicoccum</taxon>
    </lineage>
</organism>
<feature type="region of interest" description="Disordered" evidence="1">
    <location>
        <begin position="89"/>
        <end position="243"/>
    </location>
</feature>
<dbReference type="Proteomes" id="UP000193240">
    <property type="component" value="Unassembled WGS sequence"/>
</dbReference>
<feature type="compositionally biased region" description="Basic and acidic residues" evidence="1">
    <location>
        <begin position="138"/>
        <end position="243"/>
    </location>
</feature>
<evidence type="ECO:0000313" key="3">
    <source>
        <dbReference type="Proteomes" id="UP000193240"/>
    </source>
</evidence>
<dbReference type="EMBL" id="KZ107858">
    <property type="protein sequence ID" value="OSS44212.1"/>
    <property type="molecule type" value="Genomic_DNA"/>
</dbReference>
<evidence type="ECO:0000313" key="2">
    <source>
        <dbReference type="EMBL" id="OSS44212.1"/>
    </source>
</evidence>
<keyword evidence="3" id="KW-1185">Reference proteome</keyword>
<reference evidence="2 3" key="1">
    <citation type="journal article" date="2017" name="Genome Announc.">
        <title>Genome sequence of the saprophytic ascomycete Epicoccum nigrum ICMP 19927 strain isolated from New Zealand.</title>
        <authorList>
            <person name="Fokin M."/>
            <person name="Fleetwood D."/>
            <person name="Weir B.S."/>
            <person name="Villas-Boas S.G."/>
        </authorList>
    </citation>
    <scope>NUCLEOTIDE SEQUENCE [LARGE SCALE GENOMIC DNA]</scope>
    <source>
        <strain evidence="2 3">ICMP 19927</strain>
    </source>
</reference>
<feature type="compositionally biased region" description="Acidic residues" evidence="1">
    <location>
        <begin position="480"/>
        <end position="503"/>
    </location>
</feature>
<name>A0A1Y2LL22_EPING</name>
<dbReference type="InParanoid" id="A0A1Y2LL22"/>
<feature type="compositionally biased region" description="Low complexity" evidence="1">
    <location>
        <begin position="546"/>
        <end position="560"/>
    </location>
</feature>
<dbReference type="OMA" id="GAKKSWD"/>
<dbReference type="AlphaFoldDB" id="A0A1Y2LL22"/>
<feature type="compositionally biased region" description="Basic and acidic residues" evidence="1">
    <location>
        <begin position="438"/>
        <end position="465"/>
    </location>
</feature>
<proteinExistence type="predicted"/>
<feature type="compositionally biased region" description="Polar residues" evidence="1">
    <location>
        <begin position="573"/>
        <end position="582"/>
    </location>
</feature>
<feature type="compositionally biased region" description="Basic and acidic residues" evidence="1">
    <location>
        <begin position="630"/>
        <end position="640"/>
    </location>
</feature>
<feature type="compositionally biased region" description="Polar residues" evidence="1">
    <location>
        <begin position="358"/>
        <end position="368"/>
    </location>
</feature>
<protein>
    <submittedName>
        <fullName evidence="2">Uncharacterized protein</fullName>
    </submittedName>
</protein>
<evidence type="ECO:0000256" key="1">
    <source>
        <dbReference type="SAM" id="MobiDB-lite"/>
    </source>
</evidence>
<feature type="compositionally biased region" description="Basic and acidic residues" evidence="1">
    <location>
        <begin position="89"/>
        <end position="132"/>
    </location>
</feature>
<feature type="region of interest" description="Disordered" evidence="1">
    <location>
        <begin position="418"/>
        <end position="640"/>
    </location>
</feature>
<feature type="compositionally biased region" description="Pro residues" evidence="1">
    <location>
        <begin position="527"/>
        <end position="541"/>
    </location>
</feature>
<accession>A0A1Y2LL22</accession>
<gene>
    <name evidence="2" type="ORF">B5807_11121</name>
</gene>
<sequence length="640" mass="71385">MCVFTYTHLDCGHRLQDHIDTGSCNYFEHTGVHCQPDSRQHRERGTQVLTRKRSGECADCRQKIQDGWDASELAAAVKASLAAAEKERMSQLKREQRYREDVERADQAEKARLARDRARLAQEDNDREAEREKRRKEERRARKEAEKEKKRQEELRLADKEARRLRRADERRRENEAAEMQARRAELEQAEHERKLQMRREEEAWYREREEAEHQQRLQAEKDQLKARQVREETEALERQRAAEAQREAALKLQLQQLQDEEARRHLTAEQDAARRAQEELAAKKAANDAMERTLLARAIDQISPSSTPPPPTPAPSSKPVVLDPASLIGTHAPAEYGHMRIGNRPVPLHPSQKHAHQLSSNPATPSTGRMPLTPMARLGGTITASPTAYTVHAPNAVGTPTTAGATPEWKRSLLSRTNSWKGESAGSPVPMSTSTSRGEKGPEEELRARLEKRRAWEVEVEREQTAQTQAAQQVREAAREEDSESESESESEVSSDEESEASDWDRETTIPAPPRAPAARTQAPAPSHPSPTYPPVPPLAHPRLSSTSPSSASPSTATAVHRPRPPIPVKRLSSTNNTPQLTGKGGAAGVPLAPPLPAFNKTHARVDSAAASPALGMEGSPRAVGDAFGEQRRRGWKAE</sequence>
<feature type="region of interest" description="Disordered" evidence="1">
    <location>
        <begin position="350"/>
        <end position="369"/>
    </location>
</feature>
<dbReference type="STRING" id="105696.A0A1Y2LL22"/>